<protein>
    <submittedName>
        <fullName evidence="2">Uncharacterized protein</fullName>
    </submittedName>
</protein>
<dbReference type="Proteomes" id="UP000246464">
    <property type="component" value="Chromosome 10"/>
</dbReference>
<accession>A0A2U9BX18</accession>
<dbReference type="AlphaFoldDB" id="A0A2U9BX18"/>
<organism evidence="2 3">
    <name type="scientific">Scophthalmus maximus</name>
    <name type="common">Turbot</name>
    <name type="synonym">Psetta maxima</name>
    <dbReference type="NCBI Taxonomy" id="52904"/>
    <lineage>
        <taxon>Eukaryota</taxon>
        <taxon>Metazoa</taxon>
        <taxon>Chordata</taxon>
        <taxon>Craniata</taxon>
        <taxon>Vertebrata</taxon>
        <taxon>Euteleostomi</taxon>
        <taxon>Actinopterygii</taxon>
        <taxon>Neopterygii</taxon>
        <taxon>Teleostei</taxon>
        <taxon>Neoteleostei</taxon>
        <taxon>Acanthomorphata</taxon>
        <taxon>Carangaria</taxon>
        <taxon>Pleuronectiformes</taxon>
        <taxon>Pleuronectoidei</taxon>
        <taxon>Scophthalmidae</taxon>
        <taxon>Scophthalmus</taxon>
    </lineage>
</organism>
<feature type="region of interest" description="Disordered" evidence="1">
    <location>
        <begin position="36"/>
        <end position="68"/>
    </location>
</feature>
<reference evidence="2 3" key="1">
    <citation type="submission" date="2017-12" db="EMBL/GenBank/DDBJ databases">
        <title>Integrating genomic resources of turbot (Scophthalmus maximus) in depth evaluation of genetic and physical mapping variation across individuals.</title>
        <authorList>
            <person name="Martinez P."/>
        </authorList>
    </citation>
    <scope>NUCLEOTIDE SEQUENCE [LARGE SCALE GENOMIC DNA]</scope>
</reference>
<evidence type="ECO:0000256" key="1">
    <source>
        <dbReference type="SAM" id="MobiDB-lite"/>
    </source>
</evidence>
<dbReference type="EMBL" id="CP026252">
    <property type="protein sequence ID" value="AWP07906.1"/>
    <property type="molecule type" value="Genomic_DNA"/>
</dbReference>
<name>A0A2U9BX18_SCOMX</name>
<keyword evidence="3" id="KW-1185">Reference proteome</keyword>
<evidence type="ECO:0000313" key="2">
    <source>
        <dbReference type="EMBL" id="AWP07906.1"/>
    </source>
</evidence>
<evidence type="ECO:0000313" key="3">
    <source>
        <dbReference type="Proteomes" id="UP000246464"/>
    </source>
</evidence>
<gene>
    <name evidence="2" type="ORF">SMAX5B_022089</name>
</gene>
<sequence>MRTTEFRHVDQMVCISLFIAPLVGDPLCTLRGAPAARRSPVVDVGKRNDGQLGSVPSGDESFMSSSGP</sequence>
<proteinExistence type="predicted"/>